<reference evidence="13" key="1">
    <citation type="submission" date="2014-11" db="EMBL/GenBank/DDBJ databases">
        <authorList>
            <person name="Otto D Thomas"/>
            <person name="Naeem Raeece"/>
        </authorList>
    </citation>
    <scope>NUCLEOTIDE SEQUENCE</scope>
</reference>
<dbReference type="Gene3D" id="1.50.40.10">
    <property type="entry name" value="Mitochondrial carrier domain"/>
    <property type="match status" value="1"/>
</dbReference>
<evidence type="ECO:0000256" key="9">
    <source>
        <dbReference type="ARBA" id="ARBA00023136"/>
    </source>
</evidence>
<evidence type="ECO:0000313" key="13">
    <source>
        <dbReference type="EMBL" id="CEM19542.1"/>
    </source>
</evidence>
<keyword evidence="3 11" id="KW-0813">Transport</keyword>
<name>A0A0G4FWF1_9ALVE</name>
<dbReference type="EMBL" id="CDMZ01000689">
    <property type="protein sequence ID" value="CEM19542.1"/>
    <property type="molecule type" value="Genomic_DNA"/>
</dbReference>
<dbReference type="GO" id="GO:0005743">
    <property type="term" value="C:mitochondrial inner membrane"/>
    <property type="evidence" value="ECO:0007669"/>
    <property type="project" value="UniProtKB-SubCell"/>
</dbReference>
<evidence type="ECO:0000256" key="8">
    <source>
        <dbReference type="ARBA" id="ARBA00023128"/>
    </source>
</evidence>
<feature type="transmembrane region" description="Helical" evidence="12">
    <location>
        <begin position="120"/>
        <end position="138"/>
    </location>
</feature>
<evidence type="ECO:0008006" key="14">
    <source>
        <dbReference type="Google" id="ProtNLM"/>
    </source>
</evidence>
<gene>
    <name evidence="13" type="ORF">Cvel_19117</name>
</gene>
<dbReference type="AlphaFoldDB" id="A0A0G4FWF1"/>
<evidence type="ECO:0000256" key="1">
    <source>
        <dbReference type="ARBA" id="ARBA00004448"/>
    </source>
</evidence>
<proteinExistence type="inferred from homology"/>
<dbReference type="VEuPathDB" id="CryptoDB:Cvel_19117"/>
<evidence type="ECO:0000256" key="12">
    <source>
        <dbReference type="SAM" id="Phobius"/>
    </source>
</evidence>
<dbReference type="InterPro" id="IPR018108">
    <property type="entry name" value="MCP_transmembrane"/>
</dbReference>
<evidence type="ECO:0000256" key="2">
    <source>
        <dbReference type="ARBA" id="ARBA00006375"/>
    </source>
</evidence>
<evidence type="ECO:0000256" key="5">
    <source>
        <dbReference type="ARBA" id="ARBA00022737"/>
    </source>
</evidence>
<feature type="repeat" description="Solcar" evidence="10">
    <location>
        <begin position="2"/>
        <end position="103"/>
    </location>
</feature>
<keyword evidence="5" id="KW-0677">Repeat</keyword>
<dbReference type="SUPFAM" id="SSF103506">
    <property type="entry name" value="Mitochondrial carrier"/>
    <property type="match status" value="1"/>
</dbReference>
<dbReference type="GO" id="GO:0055085">
    <property type="term" value="P:transmembrane transport"/>
    <property type="evidence" value="ECO:0007669"/>
    <property type="project" value="InterPro"/>
</dbReference>
<keyword evidence="4 10" id="KW-0812">Transmembrane</keyword>
<dbReference type="InterPro" id="IPR023395">
    <property type="entry name" value="MCP_dom_sf"/>
</dbReference>
<dbReference type="PROSITE" id="PS50920">
    <property type="entry name" value="SOLCAR"/>
    <property type="match status" value="3"/>
</dbReference>
<dbReference type="PANTHER" id="PTHR45928">
    <property type="entry name" value="RE38146P"/>
    <property type="match status" value="1"/>
</dbReference>
<comment type="similarity">
    <text evidence="2 11">Belongs to the mitochondrial carrier (TC 2.A.29) family.</text>
</comment>
<dbReference type="Pfam" id="PF00153">
    <property type="entry name" value="Mito_carr"/>
    <property type="match status" value="3"/>
</dbReference>
<evidence type="ECO:0000256" key="3">
    <source>
        <dbReference type="ARBA" id="ARBA00022448"/>
    </source>
</evidence>
<organism evidence="13">
    <name type="scientific">Chromera velia CCMP2878</name>
    <dbReference type="NCBI Taxonomy" id="1169474"/>
    <lineage>
        <taxon>Eukaryota</taxon>
        <taxon>Sar</taxon>
        <taxon>Alveolata</taxon>
        <taxon>Colpodellida</taxon>
        <taxon>Chromeraceae</taxon>
        <taxon>Chromera</taxon>
    </lineage>
</organism>
<dbReference type="PANTHER" id="PTHR45928:SF1">
    <property type="entry name" value="RE38146P"/>
    <property type="match status" value="1"/>
</dbReference>
<dbReference type="InterPro" id="IPR002067">
    <property type="entry name" value="MCP"/>
</dbReference>
<sequence>MEEFVYAGASAVSAICIMHPVDVVKTRQQFLGEAFSARAPVSSPSSPKPSGSPSAYGGVLGSLVTIGRAEGLKGLYRGLAAACILQVSVTGVRFGTYALVKQRLGARKQGGLNHLQNMGVGLFAGILGAVCGTPFFLIKTQCQASSSVKSMQVGFQHHHSSLRFAIREVIRKEGFLGLWNGVDAFILRVAAFSAVQLSTYDFVKARLREKGGLSDGVGLHFLSSLVTGAFAVTAMQPFDLIAARLMNQPTRGAYYASPLDCALKVVRSEGPTALFKGFTANYLRMGPYNTLVFLFYEQFRRLGTQIKESAANGRSLSRNLGKQPVSQ</sequence>
<feature type="repeat" description="Solcar" evidence="10">
    <location>
        <begin position="112"/>
        <end position="206"/>
    </location>
</feature>
<dbReference type="PhylomeDB" id="A0A0G4FWF1"/>
<accession>A0A0G4FWF1</accession>
<evidence type="ECO:0000256" key="6">
    <source>
        <dbReference type="ARBA" id="ARBA00022792"/>
    </source>
</evidence>
<dbReference type="InterPro" id="IPR051508">
    <property type="entry name" value="Mito_Carrier_Antiporter"/>
</dbReference>
<keyword evidence="7 12" id="KW-1133">Transmembrane helix</keyword>
<dbReference type="PRINTS" id="PR00784">
    <property type="entry name" value="MTUNCOUPLING"/>
</dbReference>
<feature type="transmembrane region" description="Helical" evidence="12">
    <location>
        <begin position="79"/>
        <end position="100"/>
    </location>
</feature>
<evidence type="ECO:0000256" key="4">
    <source>
        <dbReference type="ARBA" id="ARBA00022692"/>
    </source>
</evidence>
<keyword evidence="6" id="KW-0999">Mitochondrion inner membrane</keyword>
<feature type="repeat" description="Solcar" evidence="10">
    <location>
        <begin position="215"/>
        <end position="302"/>
    </location>
</feature>
<keyword evidence="9 10" id="KW-0472">Membrane</keyword>
<evidence type="ECO:0000256" key="11">
    <source>
        <dbReference type="RuleBase" id="RU000488"/>
    </source>
</evidence>
<protein>
    <recommendedName>
        <fullName evidence="14">Mitochondrial carrier protein</fullName>
    </recommendedName>
</protein>
<evidence type="ECO:0000256" key="7">
    <source>
        <dbReference type="ARBA" id="ARBA00022989"/>
    </source>
</evidence>
<evidence type="ECO:0000256" key="10">
    <source>
        <dbReference type="PROSITE-ProRule" id="PRU00282"/>
    </source>
</evidence>
<keyword evidence="8" id="KW-0496">Mitochondrion</keyword>
<comment type="subcellular location">
    <subcellularLocation>
        <location evidence="1">Mitochondrion inner membrane</location>
        <topology evidence="1">Multi-pass membrane protein</topology>
    </subcellularLocation>
</comment>